<sequence>MLTALTLSFPRGSATRRGFVVKKIESLTVSELNSYVLNFPLQSSSSLEKYATLKQPMRGAISHDQSAHVNCYGGFHSLTCAVRNDDKASGVVRWSTPHSLLH</sequence>
<reference evidence="1" key="1">
    <citation type="submission" date="2021-01" db="EMBL/GenBank/DDBJ databases">
        <authorList>
            <consortium name="Genoscope - CEA"/>
            <person name="William W."/>
        </authorList>
    </citation>
    <scope>NUCLEOTIDE SEQUENCE</scope>
</reference>
<name>A0A816YWF2_BRANA</name>
<proteinExistence type="predicted"/>
<evidence type="ECO:0000313" key="1">
    <source>
        <dbReference type="EMBL" id="CAF2166326.1"/>
    </source>
</evidence>
<organism evidence="1">
    <name type="scientific">Brassica napus</name>
    <name type="common">Rape</name>
    <dbReference type="NCBI Taxonomy" id="3708"/>
    <lineage>
        <taxon>Eukaryota</taxon>
        <taxon>Viridiplantae</taxon>
        <taxon>Streptophyta</taxon>
        <taxon>Embryophyta</taxon>
        <taxon>Tracheophyta</taxon>
        <taxon>Spermatophyta</taxon>
        <taxon>Magnoliopsida</taxon>
        <taxon>eudicotyledons</taxon>
        <taxon>Gunneridae</taxon>
        <taxon>Pentapetalae</taxon>
        <taxon>rosids</taxon>
        <taxon>malvids</taxon>
        <taxon>Brassicales</taxon>
        <taxon>Brassicaceae</taxon>
        <taxon>Brassiceae</taxon>
        <taxon>Brassica</taxon>
    </lineage>
</organism>
<dbReference type="EMBL" id="HG994361">
    <property type="protein sequence ID" value="CAF2166326.1"/>
    <property type="molecule type" value="Genomic_DNA"/>
</dbReference>
<dbReference type="AlphaFoldDB" id="A0A816YWF2"/>
<protein>
    <submittedName>
        <fullName evidence="1">(rape) hypothetical protein</fullName>
    </submittedName>
</protein>
<accession>A0A816YWF2</accession>
<gene>
    <name evidence="1" type="ORF">DARMORV10_A07P19940.1</name>
</gene>
<dbReference type="Proteomes" id="UP001295469">
    <property type="component" value="Chromosome A07"/>
</dbReference>